<proteinExistence type="predicted"/>
<name>J9FQM4_9ZZZZ</name>
<evidence type="ECO:0000313" key="1">
    <source>
        <dbReference type="EMBL" id="EJW89659.1"/>
    </source>
</evidence>
<protein>
    <recommendedName>
        <fullName evidence="2">DUF4494 domain-containing protein</fullName>
    </recommendedName>
</protein>
<accession>J9FQM4</accession>
<evidence type="ECO:0008006" key="2">
    <source>
        <dbReference type="Google" id="ProtNLM"/>
    </source>
</evidence>
<sequence length="137" mass="15862">MFYEVKVKVTRTMENGTEKEVNEHYILDGCTLFAEAEEKMSEFVAADNVEYDVFSIVRSKVIEIINEKKEDEPFYKATVTETFVDESGKEKEQKYYMLVCAKDVREANVIMEQHLSQGLNDMTLDGIVKTKILDLLK</sequence>
<comment type="caution">
    <text evidence="1">The sequence shown here is derived from an EMBL/GenBank/DDBJ whole genome shotgun (WGS) entry which is preliminary data.</text>
</comment>
<dbReference type="Pfam" id="PF14902">
    <property type="entry name" value="DUF4494"/>
    <property type="match status" value="1"/>
</dbReference>
<organism evidence="1">
    <name type="scientific">gut metagenome</name>
    <dbReference type="NCBI Taxonomy" id="749906"/>
    <lineage>
        <taxon>unclassified sequences</taxon>
        <taxon>metagenomes</taxon>
        <taxon>organismal metagenomes</taxon>
    </lineage>
</organism>
<dbReference type="EMBL" id="AMCI01009345">
    <property type="protein sequence ID" value="EJW89659.1"/>
    <property type="molecule type" value="Genomic_DNA"/>
</dbReference>
<dbReference type="InterPro" id="IPR027848">
    <property type="entry name" value="DUF4494"/>
</dbReference>
<reference evidence="1" key="1">
    <citation type="journal article" date="2012" name="PLoS ONE">
        <title>Gene sets for utilization of primary and secondary nutrition supplies in the distal gut of endangered iberian lynx.</title>
        <authorList>
            <person name="Alcaide M."/>
            <person name="Messina E."/>
            <person name="Richter M."/>
            <person name="Bargiela R."/>
            <person name="Peplies J."/>
            <person name="Huws S.A."/>
            <person name="Newbold C.J."/>
            <person name="Golyshin P.N."/>
            <person name="Simon M.A."/>
            <person name="Lopez G."/>
            <person name="Yakimov M.M."/>
            <person name="Ferrer M."/>
        </authorList>
    </citation>
    <scope>NUCLEOTIDE SEQUENCE</scope>
</reference>
<dbReference type="AlphaFoldDB" id="J9FQM4"/>
<gene>
    <name evidence="1" type="ORF">EVA_22259</name>
</gene>